<organism evidence="1 2">
    <name type="scientific">Cirrhinus molitorella</name>
    <name type="common">mud carp</name>
    <dbReference type="NCBI Taxonomy" id="172907"/>
    <lineage>
        <taxon>Eukaryota</taxon>
        <taxon>Metazoa</taxon>
        <taxon>Chordata</taxon>
        <taxon>Craniata</taxon>
        <taxon>Vertebrata</taxon>
        <taxon>Euteleostomi</taxon>
        <taxon>Actinopterygii</taxon>
        <taxon>Neopterygii</taxon>
        <taxon>Teleostei</taxon>
        <taxon>Ostariophysi</taxon>
        <taxon>Cypriniformes</taxon>
        <taxon>Cyprinidae</taxon>
        <taxon>Labeoninae</taxon>
        <taxon>Labeonini</taxon>
        <taxon>Cirrhinus</taxon>
    </lineage>
</organism>
<keyword evidence="2" id="KW-1185">Reference proteome</keyword>
<gene>
    <name evidence="1" type="ORF">QQF64_021812</name>
</gene>
<accession>A0ABR3L6D3</accession>
<reference evidence="1 2" key="1">
    <citation type="submission" date="2023-09" db="EMBL/GenBank/DDBJ databases">
        <authorList>
            <person name="Wang M."/>
        </authorList>
    </citation>
    <scope>NUCLEOTIDE SEQUENCE [LARGE SCALE GENOMIC DNA]</scope>
    <source>
        <strain evidence="1">GT-2023</strain>
        <tissue evidence="1">Liver</tissue>
    </source>
</reference>
<protein>
    <submittedName>
        <fullName evidence="1">Uncharacterized protein</fullName>
    </submittedName>
</protein>
<evidence type="ECO:0000313" key="1">
    <source>
        <dbReference type="EMBL" id="KAL1248494.1"/>
    </source>
</evidence>
<dbReference type="Proteomes" id="UP001558613">
    <property type="component" value="Unassembled WGS sequence"/>
</dbReference>
<name>A0ABR3L6D3_9TELE</name>
<evidence type="ECO:0000313" key="2">
    <source>
        <dbReference type="Proteomes" id="UP001558613"/>
    </source>
</evidence>
<comment type="caution">
    <text evidence="1">The sequence shown here is derived from an EMBL/GenBank/DDBJ whole genome shotgun (WGS) entry which is preliminary data.</text>
</comment>
<sequence>MLARAGRVVEMVFGGIRRACGAWSKPRSRWQAMDRADPEVPKGGKYLASALHSLKATKKLVPSRQKRRQEQRIVGHAYAKQALRDKEHPNALVDG</sequence>
<dbReference type="EMBL" id="JAYMGO010000024">
    <property type="protein sequence ID" value="KAL1248494.1"/>
    <property type="molecule type" value="Genomic_DNA"/>
</dbReference>
<proteinExistence type="predicted"/>